<dbReference type="PROSITE" id="PS00198">
    <property type="entry name" value="4FE4S_FER_1"/>
    <property type="match status" value="1"/>
</dbReference>
<dbReference type="GO" id="GO:0046872">
    <property type="term" value="F:metal ion binding"/>
    <property type="evidence" value="ECO:0007669"/>
    <property type="project" value="UniProtKB-KW"/>
</dbReference>
<dbReference type="PROSITE" id="PS51379">
    <property type="entry name" value="4FE4S_FER_2"/>
    <property type="match status" value="3"/>
</dbReference>
<feature type="domain" description="4Fe-4S ferredoxin-type" evidence="5">
    <location>
        <begin position="5"/>
        <end position="35"/>
    </location>
</feature>
<protein>
    <submittedName>
        <fullName evidence="6">Tetrathionate reductase subunit B</fullName>
    </submittedName>
</protein>
<keyword evidence="3" id="KW-0408">Iron</keyword>
<evidence type="ECO:0000256" key="2">
    <source>
        <dbReference type="ARBA" id="ARBA00022723"/>
    </source>
</evidence>
<name>A0A644V9R2_9ZZZZ</name>
<dbReference type="PANTHER" id="PTHR43177">
    <property type="entry name" value="PROTEIN NRFC"/>
    <property type="match status" value="1"/>
</dbReference>
<dbReference type="AlphaFoldDB" id="A0A644V9R2"/>
<proteinExistence type="predicted"/>
<evidence type="ECO:0000256" key="4">
    <source>
        <dbReference type="ARBA" id="ARBA00023014"/>
    </source>
</evidence>
<evidence type="ECO:0000313" key="6">
    <source>
        <dbReference type="EMBL" id="MPL87947.1"/>
    </source>
</evidence>
<comment type="caution">
    <text evidence="6">The sequence shown here is derived from an EMBL/GenBank/DDBJ whole genome shotgun (WGS) entry which is preliminary data.</text>
</comment>
<dbReference type="InterPro" id="IPR017900">
    <property type="entry name" value="4Fe4S_Fe_S_CS"/>
</dbReference>
<dbReference type="PANTHER" id="PTHR43177:SF3">
    <property type="entry name" value="PROTEIN NRFC HOMOLOG"/>
    <property type="match status" value="1"/>
</dbReference>
<sequence>MAKKLGMTIDLSRCVGCHTCSVACKMQNNVPMGMLWNRVLTEGNEGMDGAQGQFPNLTKSWRPIACQHCENAPCVKVCPVGATYKAEDGRVLINYERCIGCRYCMAACPYNARVFNWEKSVREPGFNYGDNDVPVRKVGIVEKCSMCKERTDTGLEPMCVKVCPAKARKFGDLNDPESEVSRLIRVKNGQQLLSEKGTKPQVYYLR</sequence>
<dbReference type="GO" id="GO:0051539">
    <property type="term" value="F:4 iron, 4 sulfur cluster binding"/>
    <property type="evidence" value="ECO:0007669"/>
    <property type="project" value="UniProtKB-KW"/>
</dbReference>
<keyword evidence="4" id="KW-0411">Iron-sulfur</keyword>
<dbReference type="EMBL" id="VSSQ01000248">
    <property type="protein sequence ID" value="MPL87947.1"/>
    <property type="molecule type" value="Genomic_DNA"/>
</dbReference>
<keyword evidence="1" id="KW-0004">4Fe-4S</keyword>
<accession>A0A644V9R2</accession>
<dbReference type="CDD" id="cd10551">
    <property type="entry name" value="PsrB"/>
    <property type="match status" value="1"/>
</dbReference>
<dbReference type="SUPFAM" id="SSF54862">
    <property type="entry name" value="4Fe-4S ferredoxins"/>
    <property type="match status" value="1"/>
</dbReference>
<organism evidence="6">
    <name type="scientific">bioreactor metagenome</name>
    <dbReference type="NCBI Taxonomy" id="1076179"/>
    <lineage>
        <taxon>unclassified sequences</taxon>
        <taxon>metagenomes</taxon>
        <taxon>ecological metagenomes</taxon>
    </lineage>
</organism>
<evidence type="ECO:0000256" key="3">
    <source>
        <dbReference type="ARBA" id="ARBA00023004"/>
    </source>
</evidence>
<dbReference type="InterPro" id="IPR017896">
    <property type="entry name" value="4Fe4S_Fe-S-bd"/>
</dbReference>
<dbReference type="InterPro" id="IPR054822">
    <property type="entry name" value="DsrO-like"/>
</dbReference>
<feature type="domain" description="4Fe-4S ferredoxin-type" evidence="5">
    <location>
        <begin position="57"/>
        <end position="88"/>
    </location>
</feature>
<dbReference type="NCBIfam" id="NF045797">
    <property type="entry name" value="DsrO"/>
    <property type="match status" value="1"/>
</dbReference>
<dbReference type="InterPro" id="IPR050954">
    <property type="entry name" value="ET_IronSulfur_Cluster-Binding"/>
</dbReference>
<gene>
    <name evidence="6" type="primary">ttrB_10</name>
    <name evidence="6" type="ORF">SDC9_33960</name>
</gene>
<evidence type="ECO:0000259" key="5">
    <source>
        <dbReference type="PROSITE" id="PS51379"/>
    </source>
</evidence>
<evidence type="ECO:0000256" key="1">
    <source>
        <dbReference type="ARBA" id="ARBA00022485"/>
    </source>
</evidence>
<feature type="domain" description="4Fe-4S ferredoxin-type" evidence="5">
    <location>
        <begin position="89"/>
        <end position="118"/>
    </location>
</feature>
<dbReference type="Gene3D" id="3.30.70.20">
    <property type="match status" value="2"/>
</dbReference>
<keyword evidence="2" id="KW-0479">Metal-binding</keyword>
<reference evidence="6" key="1">
    <citation type="submission" date="2019-08" db="EMBL/GenBank/DDBJ databases">
        <authorList>
            <person name="Kucharzyk K."/>
            <person name="Murdoch R.W."/>
            <person name="Higgins S."/>
            <person name="Loffler F."/>
        </authorList>
    </citation>
    <scope>NUCLEOTIDE SEQUENCE</scope>
</reference>
<dbReference type="Pfam" id="PF13247">
    <property type="entry name" value="Fer4_11"/>
    <property type="match status" value="2"/>
</dbReference>